<dbReference type="SUPFAM" id="SSF47473">
    <property type="entry name" value="EF-hand"/>
    <property type="match status" value="3"/>
</dbReference>
<comment type="caution">
    <text evidence="3">The sequence shown here is derived from an EMBL/GenBank/DDBJ whole genome shotgun (WGS) entry which is preliminary data.</text>
</comment>
<evidence type="ECO:0000313" key="4">
    <source>
        <dbReference type="Proteomes" id="UP001642464"/>
    </source>
</evidence>
<dbReference type="PROSITE" id="PS50222">
    <property type="entry name" value="EF_HAND_2"/>
    <property type="match status" value="2"/>
</dbReference>
<evidence type="ECO:0000313" key="3">
    <source>
        <dbReference type="EMBL" id="CAK9079634.1"/>
    </source>
</evidence>
<feature type="domain" description="EF-hand" evidence="2">
    <location>
        <begin position="59"/>
        <end position="94"/>
    </location>
</feature>
<gene>
    <name evidence="3" type="ORF">SCF082_LOCUS37996</name>
</gene>
<name>A0ABP0PUM6_9DINO</name>
<evidence type="ECO:0000256" key="1">
    <source>
        <dbReference type="ARBA" id="ARBA00022837"/>
    </source>
</evidence>
<dbReference type="Gene3D" id="1.10.238.10">
    <property type="entry name" value="EF-hand"/>
    <property type="match status" value="3"/>
</dbReference>
<dbReference type="Pfam" id="PF13499">
    <property type="entry name" value="EF-hand_7"/>
    <property type="match status" value="1"/>
</dbReference>
<dbReference type="EMBL" id="CAXAMM010038632">
    <property type="protein sequence ID" value="CAK9079634.1"/>
    <property type="molecule type" value="Genomic_DNA"/>
</dbReference>
<dbReference type="PANTHER" id="PTHR23064">
    <property type="entry name" value="TROPONIN"/>
    <property type="match status" value="1"/>
</dbReference>
<keyword evidence="1" id="KW-0106">Calcium</keyword>
<keyword evidence="4" id="KW-1185">Reference proteome</keyword>
<dbReference type="SMART" id="SM00054">
    <property type="entry name" value="EFh"/>
    <property type="match status" value="6"/>
</dbReference>
<reference evidence="3 4" key="1">
    <citation type="submission" date="2024-02" db="EMBL/GenBank/DDBJ databases">
        <authorList>
            <person name="Chen Y."/>
            <person name="Shah S."/>
            <person name="Dougan E. K."/>
            <person name="Thang M."/>
            <person name="Chan C."/>
        </authorList>
    </citation>
    <scope>NUCLEOTIDE SEQUENCE [LARGE SCALE GENOMIC DNA]</scope>
</reference>
<dbReference type="InterPro" id="IPR018247">
    <property type="entry name" value="EF_Hand_1_Ca_BS"/>
</dbReference>
<protein>
    <recommendedName>
        <fullName evidence="2">EF-hand domain-containing protein</fullName>
    </recommendedName>
</protein>
<sequence>MISQRSRQRAPAVGNKSTKCLGKANVEVSLAELRELETMDEEDAKPLAVERVREFFKDSVGSVLRAWAHVFDSNNDQRISREEFKNGMRKLNFHGELAAMKLFNLLDKDSSGEITLEEIDAITDRKWRAFRQYCVKRFQSSDEFMQQVAALALATEEPFEDMKKKPRVEALSKVEFMLGLINSGWPGEDKELEEMWAALRDATDDMLRPYGRDGPGLAWFGIEMRRFNRKKAAKIKSKQWFALRSRQGLNPLTIAKCFEEFKMTLRKKHGNLIRAWRQELTANDAMSIAKVKFLRAAAKLGWSREAKDLWRALDKDESGTASLDELDPVGAENLAHFKVWVDAEFGGIRNAFKKMDEDNTKTITVKEFEKALRTYNFPRPTKHLFQMLDKDANGKLEMDDLIFLEKWQPLEFLLVTPDHKAKEEFKELLLAKMTRYLKGWKRVLDKDNTNRCNWYEFQEACRILGFRGNIGGAWRAFDEDLSGYISLKELDENASKVLLGFRRWAIAEHLGGS</sequence>
<dbReference type="InterPro" id="IPR011992">
    <property type="entry name" value="EF-hand-dom_pair"/>
</dbReference>
<dbReference type="InterPro" id="IPR002048">
    <property type="entry name" value="EF_hand_dom"/>
</dbReference>
<proteinExistence type="predicted"/>
<dbReference type="Proteomes" id="UP001642464">
    <property type="component" value="Unassembled WGS sequence"/>
</dbReference>
<dbReference type="InterPro" id="IPR052591">
    <property type="entry name" value="CML21-like"/>
</dbReference>
<evidence type="ECO:0000259" key="2">
    <source>
        <dbReference type="PROSITE" id="PS50222"/>
    </source>
</evidence>
<feature type="domain" description="EF-hand" evidence="2">
    <location>
        <begin position="343"/>
        <end position="378"/>
    </location>
</feature>
<dbReference type="Pfam" id="PF13202">
    <property type="entry name" value="EF-hand_5"/>
    <property type="match status" value="1"/>
</dbReference>
<dbReference type="PROSITE" id="PS00018">
    <property type="entry name" value="EF_HAND_1"/>
    <property type="match status" value="5"/>
</dbReference>
<organism evidence="3 4">
    <name type="scientific">Durusdinium trenchii</name>
    <dbReference type="NCBI Taxonomy" id="1381693"/>
    <lineage>
        <taxon>Eukaryota</taxon>
        <taxon>Sar</taxon>
        <taxon>Alveolata</taxon>
        <taxon>Dinophyceae</taxon>
        <taxon>Suessiales</taxon>
        <taxon>Symbiodiniaceae</taxon>
        <taxon>Durusdinium</taxon>
    </lineage>
</organism>
<accession>A0ABP0PUM6</accession>